<gene>
    <name evidence="1" type="ORF">UFOPK2689_01115</name>
</gene>
<proteinExistence type="predicted"/>
<reference evidence="1" key="1">
    <citation type="submission" date="2020-05" db="EMBL/GenBank/DDBJ databases">
        <authorList>
            <person name="Chiriac C."/>
            <person name="Salcher M."/>
            <person name="Ghai R."/>
            <person name="Kavagutti S V."/>
        </authorList>
    </citation>
    <scope>NUCLEOTIDE SEQUENCE</scope>
</reference>
<organism evidence="1">
    <name type="scientific">freshwater metagenome</name>
    <dbReference type="NCBI Taxonomy" id="449393"/>
    <lineage>
        <taxon>unclassified sequences</taxon>
        <taxon>metagenomes</taxon>
        <taxon>ecological metagenomes</taxon>
    </lineage>
</organism>
<accession>A0A6J6S5V8</accession>
<name>A0A6J6S5V8_9ZZZZ</name>
<dbReference type="EMBL" id="CAEZYL010000094">
    <property type="protein sequence ID" value="CAB4730092.1"/>
    <property type="molecule type" value="Genomic_DNA"/>
</dbReference>
<protein>
    <submittedName>
        <fullName evidence="1">Unannotated protein</fullName>
    </submittedName>
</protein>
<evidence type="ECO:0000313" key="1">
    <source>
        <dbReference type="EMBL" id="CAB4730092.1"/>
    </source>
</evidence>
<sequence length="87" mass="9007">MVLPPTFSATVLTGAGKPRSEPAQIIPATDCKIPRIPSDAITGIASRIDGLPRIAVPDFFFSGLITRISMAAPSAAPTMSATKNAIQ</sequence>
<dbReference type="AlphaFoldDB" id="A0A6J6S5V8"/>